<dbReference type="AlphaFoldDB" id="A6HNF7"/>
<name>A6HNF7_RAT</name>
<protein>
    <submittedName>
        <fullName evidence="1">RCG27047</fullName>
    </submittedName>
</protein>
<gene>
    <name evidence="1" type="ORF">rCG_27047</name>
</gene>
<accession>A6HNF7</accession>
<evidence type="ECO:0000313" key="2">
    <source>
        <dbReference type="Proteomes" id="UP000234681"/>
    </source>
</evidence>
<sequence length="64" mass="7423">MQQFATRFWEWRPAVRHPGQADAHALAVPCPSRGGTLFTRCAGRRWRRSQRREDLLADRACDLS</sequence>
<dbReference type="Proteomes" id="UP000234681">
    <property type="component" value="Chromosome 3"/>
</dbReference>
<evidence type="ECO:0000313" key="1">
    <source>
        <dbReference type="EMBL" id="EDL79558.1"/>
    </source>
</evidence>
<organism evidence="1 2">
    <name type="scientific">Rattus norvegicus</name>
    <name type="common">Rat</name>
    <dbReference type="NCBI Taxonomy" id="10116"/>
    <lineage>
        <taxon>Eukaryota</taxon>
        <taxon>Metazoa</taxon>
        <taxon>Chordata</taxon>
        <taxon>Craniata</taxon>
        <taxon>Vertebrata</taxon>
        <taxon>Euteleostomi</taxon>
        <taxon>Mammalia</taxon>
        <taxon>Eutheria</taxon>
        <taxon>Euarchontoglires</taxon>
        <taxon>Glires</taxon>
        <taxon>Rodentia</taxon>
        <taxon>Myomorpha</taxon>
        <taxon>Muroidea</taxon>
        <taxon>Muridae</taxon>
        <taxon>Murinae</taxon>
        <taxon>Rattus</taxon>
    </lineage>
</organism>
<proteinExistence type="predicted"/>
<dbReference type="EMBL" id="CH473949">
    <property type="protein sequence ID" value="EDL79558.1"/>
    <property type="molecule type" value="Genomic_DNA"/>
</dbReference>
<reference evidence="2" key="1">
    <citation type="submission" date="2005-09" db="EMBL/GenBank/DDBJ databases">
        <authorList>
            <person name="Mural R.J."/>
            <person name="Li P.W."/>
            <person name="Adams M.D."/>
            <person name="Amanatides P.G."/>
            <person name="Baden-Tillson H."/>
            <person name="Barnstead M."/>
            <person name="Chin S.H."/>
            <person name="Dew I."/>
            <person name="Evans C.A."/>
            <person name="Ferriera S."/>
            <person name="Flanigan M."/>
            <person name="Fosler C."/>
            <person name="Glodek A."/>
            <person name="Gu Z."/>
            <person name="Holt R.A."/>
            <person name="Jennings D."/>
            <person name="Kraft C.L."/>
            <person name="Lu F."/>
            <person name="Nguyen T."/>
            <person name="Nusskern D.R."/>
            <person name="Pfannkoch C.M."/>
            <person name="Sitter C."/>
            <person name="Sutton G.G."/>
            <person name="Venter J.C."/>
            <person name="Wang Z."/>
            <person name="Woodage T."/>
            <person name="Zheng X.H."/>
            <person name="Zhong F."/>
        </authorList>
    </citation>
    <scope>NUCLEOTIDE SEQUENCE [LARGE SCALE GENOMIC DNA]</scope>
    <source>
        <strain>BN</strain>
        <strain evidence="2">Sprague-Dawley</strain>
    </source>
</reference>